<sequence>MTDVVTTPAPAPAPAATHANPFAAVGLLLSAVRSSMEGSKRPDQAPRWVRIDRVRQFVDPTTGDADAIASGVMKAMGVVTLGIAYMQRFTLDATDLLVQGDAAKALVEVSADLVKQVASKEFINALEVAVGQEPSSGSPISGVADIIDKIVDIADKVPEPDDLKVIGAQLYGLLAVEQLTTGTVDDTTIAHVDVSKTGKLRLLHWGFWQSFRVQNLGKGKGPVEVFTLGSRRLPDVGAPKSPLRARGTFGEGSGIETVYDLDFSGANAGKDIAEANAILTALGYDKYPVADPKALAADFATRLRAFQKINDIPVTGKLDNPTLNRLLHLDYDAKNLKRAKPFREDLLPPGFDPTKAS</sequence>
<dbReference type="Pfam" id="PF01471">
    <property type="entry name" value="PG_binding_1"/>
    <property type="match status" value="1"/>
</dbReference>
<reference evidence="2 3" key="1">
    <citation type="submission" date="2024-09" db="EMBL/GenBank/DDBJ databases">
        <title>Novel species of the genus Pelomonas and Roseateles isolated from streams.</title>
        <authorList>
            <person name="Lu H."/>
        </authorList>
    </citation>
    <scope>NUCLEOTIDE SEQUENCE [LARGE SCALE GENOMIC DNA]</scope>
    <source>
        <strain evidence="2 3">BYS96W</strain>
    </source>
</reference>
<accession>A0ABW7G4R7</accession>
<evidence type="ECO:0000313" key="3">
    <source>
        <dbReference type="Proteomes" id="UP001606305"/>
    </source>
</evidence>
<feature type="domain" description="Peptidoglycan binding-like" evidence="1">
    <location>
        <begin position="269"/>
        <end position="326"/>
    </location>
</feature>
<protein>
    <submittedName>
        <fullName evidence="2">Peptidoglycan-binding domain-containing protein</fullName>
    </submittedName>
</protein>
<keyword evidence="3" id="KW-1185">Reference proteome</keyword>
<dbReference type="InterPro" id="IPR002477">
    <property type="entry name" value="Peptidoglycan-bd-like"/>
</dbReference>
<name>A0ABW7G4R7_9BURK</name>
<proteinExistence type="predicted"/>
<gene>
    <name evidence="2" type="ORF">ACG00X_08425</name>
</gene>
<comment type="caution">
    <text evidence="2">The sequence shown here is derived from an EMBL/GenBank/DDBJ whole genome shotgun (WGS) entry which is preliminary data.</text>
</comment>
<dbReference type="RefSeq" id="WP_394487634.1">
    <property type="nucleotide sequence ID" value="NZ_JBIGIA010000005.1"/>
</dbReference>
<evidence type="ECO:0000259" key="1">
    <source>
        <dbReference type="Pfam" id="PF01471"/>
    </source>
</evidence>
<organism evidence="2 3">
    <name type="scientific">Pelomonas nitida</name>
    <dbReference type="NCBI Taxonomy" id="3299027"/>
    <lineage>
        <taxon>Bacteria</taxon>
        <taxon>Pseudomonadati</taxon>
        <taxon>Pseudomonadota</taxon>
        <taxon>Betaproteobacteria</taxon>
        <taxon>Burkholderiales</taxon>
        <taxon>Sphaerotilaceae</taxon>
        <taxon>Roseateles</taxon>
    </lineage>
</organism>
<dbReference type="Proteomes" id="UP001606305">
    <property type="component" value="Unassembled WGS sequence"/>
</dbReference>
<dbReference type="SUPFAM" id="SSF47090">
    <property type="entry name" value="PGBD-like"/>
    <property type="match status" value="1"/>
</dbReference>
<dbReference type="EMBL" id="JBIGIA010000005">
    <property type="protein sequence ID" value="MFG6456857.1"/>
    <property type="molecule type" value="Genomic_DNA"/>
</dbReference>
<dbReference type="InterPro" id="IPR036365">
    <property type="entry name" value="PGBD-like_sf"/>
</dbReference>
<evidence type="ECO:0000313" key="2">
    <source>
        <dbReference type="EMBL" id="MFG6456857.1"/>
    </source>
</evidence>